<sequence>MSGDRAGSPELVETEADAVTRPSRFRTVRIIDHTVEALAAACLVVITLILFWNATSRYLFDSPIGWAEEIVTGMLLWLTMLGLVIAARRNDLIIVRVVVRRFSTSVQVWLKLAADTVSAVVFTHLAWVGWQYLLVFGSDRSAYLRLPRGFFVAALPIGALAVAIVLLLQLRSAHEAVERWTSESASEPRDGAGIDRRTGRRAGTGSGSDPGDGVQPDARASSSPAGPAARSDPAAGPAPNPVSDGAGSTARQAADPPQTSPPASSTGSAGDPE</sequence>
<feature type="transmembrane region" description="Helical" evidence="10">
    <location>
        <begin position="30"/>
        <end position="52"/>
    </location>
</feature>
<dbReference type="Proteomes" id="UP000185511">
    <property type="component" value="Chromosome"/>
</dbReference>
<organism evidence="12 13">
    <name type="scientific">Actinoalloteichus fjordicus</name>
    <dbReference type="NCBI Taxonomy" id="1612552"/>
    <lineage>
        <taxon>Bacteria</taxon>
        <taxon>Bacillati</taxon>
        <taxon>Actinomycetota</taxon>
        <taxon>Actinomycetes</taxon>
        <taxon>Pseudonocardiales</taxon>
        <taxon>Pseudonocardiaceae</taxon>
        <taxon>Actinoalloteichus</taxon>
    </lineage>
</organism>
<feature type="compositionally biased region" description="Low complexity" evidence="9">
    <location>
        <begin position="216"/>
        <end position="237"/>
    </location>
</feature>
<evidence type="ECO:0000256" key="10">
    <source>
        <dbReference type="SAM" id="Phobius"/>
    </source>
</evidence>
<dbReference type="PANTHER" id="PTHR35011:SF2">
    <property type="entry name" value="2,3-DIKETO-L-GULONATE TRAP TRANSPORTER SMALL PERMEASE PROTEIN YIAM"/>
    <property type="match status" value="1"/>
</dbReference>
<evidence type="ECO:0000313" key="13">
    <source>
        <dbReference type="Proteomes" id="UP000185511"/>
    </source>
</evidence>
<evidence type="ECO:0000259" key="11">
    <source>
        <dbReference type="Pfam" id="PF04290"/>
    </source>
</evidence>
<protein>
    <submittedName>
        <fullName evidence="12">TRAP-type C4-dicarboxylate transport system, small permease component</fullName>
    </submittedName>
</protein>
<keyword evidence="3" id="KW-1003">Cell membrane</keyword>
<dbReference type="GO" id="GO:0005886">
    <property type="term" value="C:plasma membrane"/>
    <property type="evidence" value="ECO:0007669"/>
    <property type="project" value="UniProtKB-SubCell"/>
</dbReference>
<reference evidence="13" key="1">
    <citation type="submission" date="2016-06" db="EMBL/GenBank/DDBJ databases">
        <title>Complete genome sequence of Actinoalloteichus fjordicus DSM 46855 (=ADI127-17), type strain of the new species Actinoalloteichus fjordicus.</title>
        <authorList>
            <person name="Ruckert C."/>
            <person name="Nouioui I."/>
            <person name="Willmese J."/>
            <person name="van Wezel G."/>
            <person name="Klenk H.-P."/>
            <person name="Kalinowski J."/>
            <person name="Zotchev S.B."/>
        </authorList>
    </citation>
    <scope>NUCLEOTIDE SEQUENCE [LARGE SCALE GENOMIC DNA]</scope>
    <source>
        <strain evidence="13">ADI127-7</strain>
    </source>
</reference>
<keyword evidence="13" id="KW-1185">Reference proteome</keyword>
<evidence type="ECO:0000256" key="1">
    <source>
        <dbReference type="ARBA" id="ARBA00004429"/>
    </source>
</evidence>
<evidence type="ECO:0000256" key="8">
    <source>
        <dbReference type="ARBA" id="ARBA00038436"/>
    </source>
</evidence>
<dbReference type="Pfam" id="PF04290">
    <property type="entry name" value="DctQ"/>
    <property type="match status" value="1"/>
</dbReference>
<feature type="transmembrane region" description="Helical" evidence="10">
    <location>
        <begin position="150"/>
        <end position="170"/>
    </location>
</feature>
<evidence type="ECO:0000256" key="4">
    <source>
        <dbReference type="ARBA" id="ARBA00022519"/>
    </source>
</evidence>
<dbReference type="EMBL" id="CP016076">
    <property type="protein sequence ID" value="APU16128.1"/>
    <property type="molecule type" value="Genomic_DNA"/>
</dbReference>
<evidence type="ECO:0000256" key="2">
    <source>
        <dbReference type="ARBA" id="ARBA00022448"/>
    </source>
</evidence>
<accession>A0AAC9LDT3</accession>
<dbReference type="InterPro" id="IPR007387">
    <property type="entry name" value="TRAP_DctQ"/>
</dbReference>
<evidence type="ECO:0000256" key="9">
    <source>
        <dbReference type="SAM" id="MobiDB-lite"/>
    </source>
</evidence>
<evidence type="ECO:0000256" key="7">
    <source>
        <dbReference type="ARBA" id="ARBA00023136"/>
    </source>
</evidence>
<evidence type="ECO:0000313" key="12">
    <source>
        <dbReference type="EMBL" id="APU16128.1"/>
    </source>
</evidence>
<evidence type="ECO:0000256" key="3">
    <source>
        <dbReference type="ARBA" id="ARBA00022475"/>
    </source>
</evidence>
<feature type="compositionally biased region" description="Polar residues" evidence="9">
    <location>
        <begin position="261"/>
        <end position="273"/>
    </location>
</feature>
<dbReference type="RefSeq" id="WP_075765243.1">
    <property type="nucleotide sequence ID" value="NZ_CP016076.1"/>
</dbReference>
<keyword evidence="7 10" id="KW-0472">Membrane</keyword>
<evidence type="ECO:0000256" key="6">
    <source>
        <dbReference type="ARBA" id="ARBA00022989"/>
    </source>
</evidence>
<keyword evidence="5 10" id="KW-0812">Transmembrane</keyword>
<proteinExistence type="inferred from homology"/>
<feature type="region of interest" description="Disordered" evidence="9">
    <location>
        <begin position="178"/>
        <end position="273"/>
    </location>
</feature>
<feature type="domain" description="Tripartite ATP-independent periplasmic transporters DctQ component" evidence="11">
    <location>
        <begin position="46"/>
        <end position="171"/>
    </location>
</feature>
<keyword evidence="2" id="KW-0813">Transport</keyword>
<comment type="similarity">
    <text evidence="8">Belongs to the TRAP transporter small permease family.</text>
</comment>
<keyword evidence="4" id="KW-0997">Cell inner membrane</keyword>
<dbReference type="AlphaFoldDB" id="A0AAC9LDT3"/>
<dbReference type="GO" id="GO:0015740">
    <property type="term" value="P:C4-dicarboxylate transport"/>
    <property type="evidence" value="ECO:0007669"/>
    <property type="project" value="TreeGrafter"/>
</dbReference>
<dbReference type="InterPro" id="IPR055348">
    <property type="entry name" value="DctQ"/>
</dbReference>
<dbReference type="PANTHER" id="PTHR35011">
    <property type="entry name" value="2,3-DIKETO-L-GULONATE TRAP TRANSPORTER SMALL PERMEASE PROTEIN YIAM"/>
    <property type="match status" value="1"/>
</dbReference>
<gene>
    <name evidence="12" type="ORF">UA74_20515</name>
</gene>
<keyword evidence="6 10" id="KW-1133">Transmembrane helix</keyword>
<comment type="subcellular location">
    <subcellularLocation>
        <location evidence="1">Cell inner membrane</location>
        <topology evidence="1">Multi-pass membrane protein</topology>
    </subcellularLocation>
</comment>
<feature type="transmembrane region" description="Helical" evidence="10">
    <location>
        <begin position="108"/>
        <end position="130"/>
    </location>
</feature>
<feature type="transmembrane region" description="Helical" evidence="10">
    <location>
        <begin position="64"/>
        <end position="87"/>
    </location>
</feature>
<feature type="compositionally biased region" description="Basic and acidic residues" evidence="9">
    <location>
        <begin position="178"/>
        <end position="197"/>
    </location>
</feature>
<name>A0AAC9LDT3_9PSEU</name>
<dbReference type="GO" id="GO:0022857">
    <property type="term" value="F:transmembrane transporter activity"/>
    <property type="evidence" value="ECO:0007669"/>
    <property type="project" value="TreeGrafter"/>
</dbReference>
<evidence type="ECO:0000256" key="5">
    <source>
        <dbReference type="ARBA" id="ARBA00022692"/>
    </source>
</evidence>
<dbReference type="KEGG" id="acad:UA74_20515"/>